<proteinExistence type="predicted"/>
<sequence>MDWNSFFDNFFKHTPGWFFIIAAIIILIGLTFITAFISLGFKRYSEALGKENNLIKLKDQVYQLKSKKEHHENVSSKLLTVIENSRLFINSINDNRGNHLDFSSVIQRIIESLAADVKTKPGEKHRSGFWLPDDKD</sequence>
<evidence type="ECO:0000256" key="1">
    <source>
        <dbReference type="SAM" id="Phobius"/>
    </source>
</evidence>
<protein>
    <submittedName>
        <fullName evidence="2">Uncharacterized protein</fullName>
    </submittedName>
</protein>
<accession>A0A2U1JP85</accession>
<organism evidence="2 3">
    <name type="scientific">Pueribacillus theae</name>
    <dbReference type="NCBI Taxonomy" id="2171751"/>
    <lineage>
        <taxon>Bacteria</taxon>
        <taxon>Bacillati</taxon>
        <taxon>Bacillota</taxon>
        <taxon>Bacilli</taxon>
        <taxon>Bacillales</taxon>
        <taxon>Bacillaceae</taxon>
        <taxon>Pueribacillus</taxon>
    </lineage>
</organism>
<name>A0A2U1JP85_9BACI</name>
<dbReference type="AlphaFoldDB" id="A0A2U1JP85"/>
<keyword evidence="3" id="KW-1185">Reference proteome</keyword>
<evidence type="ECO:0000313" key="3">
    <source>
        <dbReference type="Proteomes" id="UP000245998"/>
    </source>
</evidence>
<dbReference type="Proteomes" id="UP000245998">
    <property type="component" value="Unassembled WGS sequence"/>
</dbReference>
<keyword evidence="1" id="KW-1133">Transmembrane helix</keyword>
<dbReference type="OrthoDB" id="2455594at2"/>
<keyword evidence="1" id="KW-0812">Transmembrane</keyword>
<feature type="transmembrane region" description="Helical" evidence="1">
    <location>
        <begin position="16"/>
        <end position="41"/>
    </location>
</feature>
<reference evidence="2 3" key="1">
    <citation type="submission" date="2018-04" db="EMBL/GenBank/DDBJ databases">
        <title>Camelliibacillus theae gen. nov., sp. nov., isolated from Pu'er tea.</title>
        <authorList>
            <person name="Niu L."/>
        </authorList>
    </citation>
    <scope>NUCLEOTIDE SEQUENCE [LARGE SCALE GENOMIC DNA]</scope>
    <source>
        <strain evidence="2 3">T8</strain>
    </source>
</reference>
<dbReference type="RefSeq" id="WP_116556112.1">
    <property type="nucleotide sequence ID" value="NZ_QCZG01000055.1"/>
</dbReference>
<evidence type="ECO:0000313" key="2">
    <source>
        <dbReference type="EMBL" id="PWA06991.1"/>
    </source>
</evidence>
<dbReference type="EMBL" id="QCZG01000055">
    <property type="protein sequence ID" value="PWA06991.1"/>
    <property type="molecule type" value="Genomic_DNA"/>
</dbReference>
<gene>
    <name evidence="2" type="ORF">DCC39_17135</name>
</gene>
<keyword evidence="1" id="KW-0472">Membrane</keyword>
<comment type="caution">
    <text evidence="2">The sequence shown here is derived from an EMBL/GenBank/DDBJ whole genome shotgun (WGS) entry which is preliminary data.</text>
</comment>